<feature type="transmembrane region" description="Helical" evidence="1">
    <location>
        <begin position="12"/>
        <end position="37"/>
    </location>
</feature>
<name>A0ABV5FEF0_9FLAO</name>
<evidence type="ECO:0000313" key="3">
    <source>
        <dbReference type="Proteomes" id="UP001589585"/>
    </source>
</evidence>
<accession>A0ABV5FEF0</accession>
<gene>
    <name evidence="2" type="ORF">ACFFU9_13945</name>
</gene>
<feature type="transmembrane region" description="Helical" evidence="1">
    <location>
        <begin position="85"/>
        <end position="105"/>
    </location>
</feature>
<reference evidence="2 3" key="1">
    <citation type="submission" date="2024-09" db="EMBL/GenBank/DDBJ databases">
        <authorList>
            <person name="Sun Q."/>
            <person name="Mori K."/>
        </authorList>
    </citation>
    <scope>NUCLEOTIDE SEQUENCE [LARGE SCALE GENOMIC DNA]</scope>
    <source>
        <strain evidence="2 3">CECT 8622</strain>
    </source>
</reference>
<feature type="transmembrane region" description="Helical" evidence="1">
    <location>
        <begin position="117"/>
        <end position="135"/>
    </location>
</feature>
<protein>
    <submittedName>
        <fullName evidence="2">Uncharacterized protein</fullName>
    </submittedName>
</protein>
<organism evidence="2 3">
    <name type="scientific">Mariniflexile ostreae</name>
    <dbReference type="NCBI Taxonomy" id="1520892"/>
    <lineage>
        <taxon>Bacteria</taxon>
        <taxon>Pseudomonadati</taxon>
        <taxon>Bacteroidota</taxon>
        <taxon>Flavobacteriia</taxon>
        <taxon>Flavobacteriales</taxon>
        <taxon>Flavobacteriaceae</taxon>
        <taxon>Mariniflexile</taxon>
    </lineage>
</organism>
<dbReference type="RefSeq" id="WP_379862096.1">
    <property type="nucleotide sequence ID" value="NZ_JBHMFC010000099.1"/>
</dbReference>
<evidence type="ECO:0000256" key="1">
    <source>
        <dbReference type="SAM" id="Phobius"/>
    </source>
</evidence>
<proteinExistence type="predicted"/>
<dbReference type="Proteomes" id="UP001589585">
    <property type="component" value="Unassembled WGS sequence"/>
</dbReference>
<keyword evidence="1" id="KW-1133">Transmembrane helix</keyword>
<feature type="transmembrane region" description="Helical" evidence="1">
    <location>
        <begin position="57"/>
        <end position="78"/>
    </location>
</feature>
<sequence>MKKILKLTAIGLFAGLILMLVLKIILILTGNTAYILLFNFDYVPIIKDLEPVWLFGYLFHFLTCIISVVALFFILKYWNIQKRMLPYSIVYTLGGGALFFLTALSHQPPEATDVMAWFYWTVAHAIFGFVVGVSIKKWM</sequence>
<keyword evidence="3" id="KW-1185">Reference proteome</keyword>
<dbReference type="EMBL" id="JBHMFC010000099">
    <property type="protein sequence ID" value="MFB9057843.1"/>
    <property type="molecule type" value="Genomic_DNA"/>
</dbReference>
<evidence type="ECO:0000313" key="2">
    <source>
        <dbReference type="EMBL" id="MFB9057843.1"/>
    </source>
</evidence>
<keyword evidence="1" id="KW-0812">Transmembrane</keyword>
<comment type="caution">
    <text evidence="2">The sequence shown here is derived from an EMBL/GenBank/DDBJ whole genome shotgun (WGS) entry which is preliminary data.</text>
</comment>
<keyword evidence="1" id="KW-0472">Membrane</keyword>